<reference evidence="8 9" key="1">
    <citation type="submission" date="2020-06" db="EMBL/GenBank/DDBJ databases">
        <title>Limosilactobacillus sp. nov.</title>
        <authorList>
            <person name="Ksiezarek M."/>
            <person name="Goncalves Ribeiro T."/>
            <person name="Rocha J."/>
            <person name="Grosso F."/>
            <person name="Peixe L."/>
        </authorList>
    </citation>
    <scope>NUCLEOTIDE SEQUENCE [LARGE SCALE GENOMIC DNA]</scope>
    <source>
        <strain evidence="9">c9Ua_26_M</strain>
    </source>
</reference>
<dbReference type="InterPro" id="IPR002293">
    <property type="entry name" value="AA/rel_permease1"/>
</dbReference>
<evidence type="ECO:0000256" key="4">
    <source>
        <dbReference type="ARBA" id="ARBA00022692"/>
    </source>
</evidence>
<feature type="transmembrane region" description="Helical" evidence="7">
    <location>
        <begin position="151"/>
        <end position="173"/>
    </location>
</feature>
<evidence type="ECO:0000256" key="3">
    <source>
        <dbReference type="ARBA" id="ARBA00022475"/>
    </source>
</evidence>
<gene>
    <name evidence="8" type="ORF">HUK45_02895</name>
</gene>
<feature type="transmembrane region" description="Helical" evidence="7">
    <location>
        <begin position="122"/>
        <end position="139"/>
    </location>
</feature>
<keyword evidence="3" id="KW-1003">Cell membrane</keyword>
<evidence type="ECO:0000313" key="9">
    <source>
        <dbReference type="Proteomes" id="UP000645007"/>
    </source>
</evidence>
<accession>A0ABR8ZKB5</accession>
<proteinExistence type="predicted"/>
<evidence type="ECO:0000256" key="5">
    <source>
        <dbReference type="ARBA" id="ARBA00022989"/>
    </source>
</evidence>
<feature type="transmembrane region" description="Helical" evidence="7">
    <location>
        <begin position="336"/>
        <end position="355"/>
    </location>
</feature>
<keyword evidence="4 7" id="KW-0812">Transmembrane</keyword>
<evidence type="ECO:0000313" key="8">
    <source>
        <dbReference type="EMBL" id="MBD8085213.1"/>
    </source>
</evidence>
<keyword evidence="9" id="KW-1185">Reference proteome</keyword>
<feature type="transmembrane region" description="Helical" evidence="7">
    <location>
        <begin position="81"/>
        <end position="102"/>
    </location>
</feature>
<keyword evidence="2" id="KW-0813">Transport</keyword>
<dbReference type="EMBL" id="JABUXR010000004">
    <property type="protein sequence ID" value="MBD8085213.1"/>
    <property type="molecule type" value="Genomic_DNA"/>
</dbReference>
<keyword evidence="5 7" id="KW-1133">Transmembrane helix</keyword>
<organism evidence="8 9">
    <name type="scientific">Limosilactobacillus urinaemulieris</name>
    <dbReference type="NCBI Taxonomy" id="2742600"/>
    <lineage>
        <taxon>Bacteria</taxon>
        <taxon>Bacillati</taxon>
        <taxon>Bacillota</taxon>
        <taxon>Bacilli</taxon>
        <taxon>Lactobacillales</taxon>
        <taxon>Lactobacillaceae</taxon>
        <taxon>Limosilactobacillus</taxon>
    </lineage>
</organism>
<evidence type="ECO:0000256" key="6">
    <source>
        <dbReference type="ARBA" id="ARBA00023136"/>
    </source>
</evidence>
<feature type="transmembrane region" description="Helical" evidence="7">
    <location>
        <begin position="433"/>
        <end position="451"/>
    </location>
</feature>
<feature type="transmembrane region" description="Helical" evidence="7">
    <location>
        <begin position="282"/>
        <end position="303"/>
    </location>
</feature>
<dbReference type="RefSeq" id="WP_191911009.1">
    <property type="nucleotide sequence ID" value="NZ_CAKOBX010000001.1"/>
</dbReference>
<comment type="subcellular location">
    <subcellularLocation>
        <location evidence="1">Cell membrane</location>
        <topology evidence="1">Multi-pass membrane protein</topology>
    </subcellularLocation>
</comment>
<name>A0ABR8ZKB5_9LACO</name>
<feature type="transmembrane region" description="Helical" evidence="7">
    <location>
        <begin position="37"/>
        <end position="60"/>
    </location>
</feature>
<protein>
    <submittedName>
        <fullName evidence="8">Amino acid permease</fullName>
    </submittedName>
</protein>
<sequence length="478" mass="52416">MKSKTSKVSLITFIGMTVALAASIRNIPDVAGSGWTMFFYMGVASLLFALPICLIAGEFGSAFPEKGGPELWVSNSLGGSYGFATSWLLWVQMFPGMVMVASALPPLLATAINRESLGNNNIFTLIVILVVYWIITFLNMKFDMAKITGQIGAWAGIYIPLVIMTVLGIWAVIKSGIHPSSILGNFSAGKLLPDPTDMKSLTFFSPIIFIYTGIEMSSVYITRIKKVSYYPIGVLVTLVFMFFLNIVNGFLEASVVSSSKIDLNNIVQPVIVYDKILGLPSWIANVFSILVFIGVSVQLSAWASGPGKTIISSAQKGLYPPKFKFWKTDRFGDSHAILITQASIISFFALVYLLIPGINSAFLELVNATTVLYCAVYIFMAIGFIKLRIKQPNLKRPFKVGNTFVAWLVALILIATIIIALVATFAVGTLKDFIIVAIISAVLILLPFWFVRIRKDSWTPEVKKLMAESDQVSKKAEK</sequence>
<dbReference type="PANTHER" id="PTHR42770">
    <property type="entry name" value="AMINO ACID TRANSPORTER-RELATED"/>
    <property type="match status" value="1"/>
</dbReference>
<dbReference type="PANTHER" id="PTHR42770:SF15">
    <property type="entry name" value="GLUTAMATE_GAMMA-AMINOBUTYRATE ANTIPORTER-RELATED"/>
    <property type="match status" value="1"/>
</dbReference>
<evidence type="ECO:0000256" key="7">
    <source>
        <dbReference type="SAM" id="Phobius"/>
    </source>
</evidence>
<keyword evidence="6 7" id="KW-0472">Membrane</keyword>
<evidence type="ECO:0000256" key="1">
    <source>
        <dbReference type="ARBA" id="ARBA00004651"/>
    </source>
</evidence>
<comment type="caution">
    <text evidence="8">The sequence shown here is derived from an EMBL/GenBank/DDBJ whole genome shotgun (WGS) entry which is preliminary data.</text>
</comment>
<dbReference type="PIRSF" id="PIRSF006060">
    <property type="entry name" value="AA_transporter"/>
    <property type="match status" value="1"/>
</dbReference>
<feature type="transmembrane region" description="Helical" evidence="7">
    <location>
        <begin position="361"/>
        <end position="385"/>
    </location>
</feature>
<feature type="transmembrane region" description="Helical" evidence="7">
    <location>
        <begin position="405"/>
        <end position="427"/>
    </location>
</feature>
<feature type="transmembrane region" description="Helical" evidence="7">
    <location>
        <begin position="229"/>
        <end position="251"/>
    </location>
</feature>
<dbReference type="InterPro" id="IPR050367">
    <property type="entry name" value="APC_superfamily"/>
</dbReference>
<dbReference type="Proteomes" id="UP000645007">
    <property type="component" value="Unassembled WGS sequence"/>
</dbReference>
<dbReference type="Pfam" id="PF13520">
    <property type="entry name" value="AA_permease_2"/>
    <property type="match status" value="1"/>
</dbReference>
<dbReference type="Gene3D" id="1.20.1740.10">
    <property type="entry name" value="Amino acid/polyamine transporter I"/>
    <property type="match status" value="1"/>
</dbReference>
<evidence type="ECO:0000256" key="2">
    <source>
        <dbReference type="ARBA" id="ARBA00022448"/>
    </source>
</evidence>
<feature type="transmembrane region" description="Helical" evidence="7">
    <location>
        <begin position="201"/>
        <end position="222"/>
    </location>
</feature>